<reference evidence="1" key="1">
    <citation type="submission" date="2020-07" db="EMBL/GenBank/DDBJ databases">
        <title>Huge and variable diversity of episymbiotic CPR bacteria and DPANN archaea in groundwater ecosystems.</title>
        <authorList>
            <person name="He C.Y."/>
            <person name="Keren R."/>
            <person name="Whittaker M."/>
            <person name="Farag I.F."/>
            <person name="Doudna J."/>
            <person name="Cate J.H.D."/>
            <person name="Banfield J.F."/>
        </authorList>
    </citation>
    <scope>NUCLEOTIDE SEQUENCE</scope>
    <source>
        <strain evidence="1">NC_groundwater_1813_Pr3_B-0.1um_71_17</strain>
    </source>
</reference>
<sequence>MPKRRSAAATGRTPLILGALAILALLVFAGGELFAFLSSDHGRVLLYRHLHLGDRAHVVRLIGKRVHAGLRDAGVAPSETKEGPGSGTAALRWTVQLPRSGSPMKANAGITREVERGGGVVLSGRERTLDRDGLAVTLVVGLPGFATHEIVIERPGLPEKGDARGKEADEDDAPAAEPPAIALVLFGFGDDDASDRAILKREQPFAVALSAAAEGHEKMLRAARGGAHEIVLLVPMEPERYPTTNPGPGTLLVSMSAGKIESMTRGYLREAGGAIAVANYMGSMATQDEPFVRALYRALQKEGVGFLHLSPAPRAVCRAMAASEGVAYDTPDFTLDAETKPGRGKALAAAWEAVLERAGRHGDALVMMRATPAALEFLDAQLAKKDGPLFRLVAPSTVLHRAPAN</sequence>
<dbReference type="GO" id="GO:0005975">
    <property type="term" value="P:carbohydrate metabolic process"/>
    <property type="evidence" value="ECO:0007669"/>
    <property type="project" value="InterPro"/>
</dbReference>
<gene>
    <name evidence="1" type="ORF">HZA61_09170</name>
</gene>
<accession>A0A933W228</accession>
<dbReference type="SUPFAM" id="SSF88713">
    <property type="entry name" value="Glycoside hydrolase/deacetylase"/>
    <property type="match status" value="1"/>
</dbReference>
<dbReference type="PANTHER" id="PTHR30105:SF2">
    <property type="entry name" value="DIVERGENT POLYSACCHARIDE DEACETYLASE SUPERFAMILY"/>
    <property type="match status" value="1"/>
</dbReference>
<dbReference type="Pfam" id="PF04748">
    <property type="entry name" value="Polysacc_deac_2"/>
    <property type="match status" value="1"/>
</dbReference>
<name>A0A933W228_UNCEI</name>
<evidence type="ECO:0000313" key="1">
    <source>
        <dbReference type="EMBL" id="MBI5169645.1"/>
    </source>
</evidence>
<dbReference type="Proteomes" id="UP000696931">
    <property type="component" value="Unassembled WGS sequence"/>
</dbReference>
<dbReference type="InterPro" id="IPR006837">
    <property type="entry name" value="Divergent_DAC"/>
</dbReference>
<comment type="caution">
    <text evidence="1">The sequence shown here is derived from an EMBL/GenBank/DDBJ whole genome shotgun (WGS) entry which is preliminary data.</text>
</comment>
<dbReference type="EMBL" id="JACRIW010000060">
    <property type="protein sequence ID" value="MBI5169645.1"/>
    <property type="molecule type" value="Genomic_DNA"/>
</dbReference>
<evidence type="ECO:0000313" key="2">
    <source>
        <dbReference type="Proteomes" id="UP000696931"/>
    </source>
</evidence>
<dbReference type="InterPro" id="IPR011330">
    <property type="entry name" value="Glyco_hydro/deAcase_b/a-brl"/>
</dbReference>
<proteinExistence type="predicted"/>
<organism evidence="1 2">
    <name type="scientific">Eiseniibacteriota bacterium</name>
    <dbReference type="NCBI Taxonomy" id="2212470"/>
    <lineage>
        <taxon>Bacteria</taxon>
        <taxon>Candidatus Eiseniibacteriota</taxon>
    </lineage>
</organism>
<protein>
    <submittedName>
        <fullName evidence="1">Divergent polysaccharide deacetylase family protein</fullName>
    </submittedName>
</protein>
<dbReference type="CDD" id="cd10936">
    <property type="entry name" value="CE4_DAC2"/>
    <property type="match status" value="1"/>
</dbReference>
<dbReference type="Gene3D" id="3.20.20.370">
    <property type="entry name" value="Glycoside hydrolase/deacetylase"/>
    <property type="match status" value="1"/>
</dbReference>
<dbReference type="AlphaFoldDB" id="A0A933W228"/>
<dbReference type="PANTHER" id="PTHR30105">
    <property type="entry name" value="UNCHARACTERIZED YIBQ-RELATED"/>
    <property type="match status" value="1"/>
</dbReference>